<organism evidence="2 3">
    <name type="scientific">Shewanella piezotolerans (strain WP3 / JCM 13877)</name>
    <dbReference type="NCBI Taxonomy" id="225849"/>
    <lineage>
        <taxon>Bacteria</taxon>
        <taxon>Pseudomonadati</taxon>
        <taxon>Pseudomonadota</taxon>
        <taxon>Gammaproteobacteria</taxon>
        <taxon>Alteromonadales</taxon>
        <taxon>Shewanellaceae</taxon>
        <taxon>Shewanella</taxon>
    </lineage>
</organism>
<feature type="compositionally biased region" description="Polar residues" evidence="1">
    <location>
        <begin position="1"/>
        <end position="10"/>
    </location>
</feature>
<protein>
    <submittedName>
        <fullName evidence="2">Uncharacterized protein</fullName>
    </submittedName>
</protein>
<reference evidence="2 3" key="1">
    <citation type="journal article" date="2008" name="PLoS ONE">
        <title>Environmental adaptation: genomic analysis of the piezotolerant and psychrotolerant deep-sea iron reducing bacterium Shewanella piezotolerans WP3.</title>
        <authorList>
            <person name="Wang F."/>
            <person name="Wang J."/>
            <person name="Jian H."/>
            <person name="Zhang B."/>
            <person name="Li S."/>
            <person name="Wang F."/>
            <person name="Zeng X."/>
            <person name="Gao L."/>
            <person name="Bartlett D.H."/>
            <person name="Yu J."/>
            <person name="Hu S."/>
            <person name="Xiao X."/>
        </authorList>
    </citation>
    <scope>NUCLEOTIDE SEQUENCE [LARGE SCALE GENOMIC DNA]</scope>
    <source>
        <strain evidence="3">WP3 / JCM 13877</strain>
    </source>
</reference>
<dbReference type="RefSeq" id="WP_020911712.1">
    <property type="nucleotide sequence ID" value="NC_011566.1"/>
</dbReference>
<gene>
    <name evidence="2" type="ordered locus">swp_1551</name>
</gene>
<dbReference type="AlphaFoldDB" id="B8CL08"/>
<accession>B8CL08</accession>
<evidence type="ECO:0000313" key="3">
    <source>
        <dbReference type="Proteomes" id="UP000000753"/>
    </source>
</evidence>
<dbReference type="EMBL" id="CP000472">
    <property type="protein sequence ID" value="ACJ28334.1"/>
    <property type="molecule type" value="Genomic_DNA"/>
</dbReference>
<dbReference type="OrthoDB" id="6272841at2"/>
<dbReference type="STRING" id="225849.swp_1551"/>
<name>B8CL08_SHEPW</name>
<dbReference type="KEGG" id="swp:swp_1551"/>
<dbReference type="HOGENOM" id="CLU_016608_0_0_6"/>
<dbReference type="Proteomes" id="UP000000753">
    <property type="component" value="Chromosome"/>
</dbReference>
<sequence length="536" mass="58562">MDNITHSALSHASRATAPEKVPLSARPTSQIPVTATLDKNGVQVHFLGHTYNAKLAAALSPQQFSKAQAFLLNIVQQNTLVSNTAQIQLLTLGQAVYFPMPKAMLALANRNNVSERKLVKLGNKNEGYLLPNAKVSDSELQFNNGSKLTLPMLTSLANGEYSVAVKTREQQLFLKLTPIQTKIPITLDSSHSSNEEAAEPALLSEALNTSKTNVNHQYRTLFSQLERTPLPQIAESRSLTAKLPLDSANQKSTPGPQNFLTSALAKAGSLPRTSIKQSLPTQNLASEMFKLLPMLNPESLLSLSEPKKLKQALLSLNSLNISPSSWQAGTPSHINTLSLVCQLLLGQRAIENATVPLSTELTNRLAALQTRLGFSPQILSILAATETHKPLGTLLNNLSLYQHQSGAVDGINHWYFAQPYSINHYQEQFEGHFEQSNDPQESTNHWKLRLKFNLSSSPLLITANANGLDTLDNTLRIAVDFASDNQNLLNKVKLLSPKLTSKIEQLGLSVVAINTQKQAVPATLLPGEHYLVKVKV</sequence>
<dbReference type="eggNOG" id="ENOG5032RM7">
    <property type="taxonomic scope" value="Bacteria"/>
</dbReference>
<proteinExistence type="predicted"/>
<keyword evidence="3" id="KW-1185">Reference proteome</keyword>
<evidence type="ECO:0000313" key="2">
    <source>
        <dbReference type="EMBL" id="ACJ28334.1"/>
    </source>
</evidence>
<feature type="region of interest" description="Disordered" evidence="1">
    <location>
        <begin position="1"/>
        <end position="26"/>
    </location>
</feature>
<evidence type="ECO:0000256" key="1">
    <source>
        <dbReference type="SAM" id="MobiDB-lite"/>
    </source>
</evidence>